<dbReference type="AlphaFoldDB" id="A0A9W9VR13"/>
<evidence type="ECO:0000256" key="3">
    <source>
        <dbReference type="ARBA" id="ARBA00023125"/>
    </source>
</evidence>
<dbReference type="Pfam" id="PF04082">
    <property type="entry name" value="Fungal_trans"/>
    <property type="match status" value="1"/>
</dbReference>
<dbReference type="SUPFAM" id="SSF57701">
    <property type="entry name" value="Zn2/Cys6 DNA-binding domain"/>
    <property type="match status" value="1"/>
</dbReference>
<feature type="domain" description="Zn(2)-C6 fungal-type" evidence="7">
    <location>
        <begin position="43"/>
        <end position="73"/>
    </location>
</feature>
<keyword evidence="3" id="KW-0238">DNA-binding</keyword>
<dbReference type="InterPro" id="IPR036864">
    <property type="entry name" value="Zn2-C6_fun-type_DNA-bd_sf"/>
</dbReference>
<evidence type="ECO:0000256" key="5">
    <source>
        <dbReference type="ARBA" id="ARBA00023242"/>
    </source>
</evidence>
<proteinExistence type="predicted"/>
<dbReference type="CDD" id="cd12148">
    <property type="entry name" value="fungal_TF_MHR"/>
    <property type="match status" value="1"/>
</dbReference>
<evidence type="ECO:0000256" key="1">
    <source>
        <dbReference type="ARBA" id="ARBA00022723"/>
    </source>
</evidence>
<dbReference type="InterPro" id="IPR007219">
    <property type="entry name" value="XnlR_reg_dom"/>
</dbReference>
<evidence type="ECO:0000313" key="9">
    <source>
        <dbReference type="Proteomes" id="UP001147747"/>
    </source>
</evidence>
<dbReference type="PROSITE" id="PS50048">
    <property type="entry name" value="ZN2_CY6_FUNGAL_2"/>
    <property type="match status" value="1"/>
</dbReference>
<dbReference type="InterPro" id="IPR001138">
    <property type="entry name" value="Zn2Cys6_DnaBD"/>
</dbReference>
<evidence type="ECO:0000256" key="4">
    <source>
        <dbReference type="ARBA" id="ARBA00023163"/>
    </source>
</evidence>
<keyword evidence="2" id="KW-0805">Transcription regulation</keyword>
<dbReference type="GO" id="GO:0008270">
    <property type="term" value="F:zinc ion binding"/>
    <property type="evidence" value="ECO:0007669"/>
    <property type="project" value="InterPro"/>
</dbReference>
<feature type="region of interest" description="Disordered" evidence="6">
    <location>
        <begin position="586"/>
        <end position="613"/>
    </location>
</feature>
<keyword evidence="4" id="KW-0804">Transcription</keyword>
<reference evidence="8" key="2">
    <citation type="journal article" date="2023" name="IMA Fungus">
        <title>Comparative genomic study of the Penicillium genus elucidates a diverse pangenome and 15 lateral gene transfer events.</title>
        <authorList>
            <person name="Petersen C."/>
            <person name="Sorensen T."/>
            <person name="Nielsen M.R."/>
            <person name="Sondergaard T.E."/>
            <person name="Sorensen J.L."/>
            <person name="Fitzpatrick D.A."/>
            <person name="Frisvad J.C."/>
            <person name="Nielsen K.L."/>
        </authorList>
    </citation>
    <scope>NUCLEOTIDE SEQUENCE</scope>
    <source>
        <strain evidence="8">IBT 29677</strain>
    </source>
</reference>
<dbReference type="PANTHER" id="PTHR47431">
    <property type="entry name" value="ZN(II)2CYS6 TRANSCRIPTION FACTOR (EUROFUNG)-RELATED"/>
    <property type="match status" value="1"/>
</dbReference>
<protein>
    <recommendedName>
        <fullName evidence="7">Zn(2)-C6 fungal-type domain-containing protein</fullName>
    </recommendedName>
</protein>
<dbReference type="Pfam" id="PF00172">
    <property type="entry name" value="Zn_clus"/>
    <property type="match status" value="1"/>
</dbReference>
<sequence>MSSRDHFEYPHFFHRRSAAMTMSSSHDMTPPQNNSRATRSSLACLPCRSRHLKCDGKRPFCARCSESDQQCHYARSRRGGLDRAALAERRKRLSGLDNTDQVKIAANWSPPQGAVGAQGELDLTSQFIEANSDNGGGLLDGIALGNATSNADSPGSATSCQVEMTDIEKDSLVHSYYKNFHRFLPLLLPRRHMTRHYQNSNRQLSLKPLIAAMRLIGYIYNFHEWSSALQDHVETCLAQAMPSDPVVVQVRLLYSVALFWYDHKDQAKTEMDDAIRLALDLQMHHEEFAVKNGAEDHVIGESWRRTWWMLYTVDAYYAGTLGTMEFQVMEVDATVGLPCEEQEYESGVIPDPKTLQDFDCREFSPEDTVFSSFAYLIGAVKCTALAILSAPKKAVKEDSPHVIQAADSALDGWLLLLPKDGKQVMTKSGEIDELMFQAHLLIHVASIGVHRPLSDLKFNPIEDISSCARDPPPDNPTPELINVHTVRVIRAAEAQIRLLALPVRPFHHTPFSTCMISEGTLALLSACHFLLKGPKLAIARDQIRMTIGCLKTLADFWPRTARNLREIQTIAHHVLGLGSKFTSNSGTPCSSDLPQLSGGSGQGSFGSEGEASSNDTDMLPLLSSIDDLCGWYNIGDLSTDFGWDMNNVS</sequence>
<dbReference type="Gene3D" id="4.10.240.10">
    <property type="entry name" value="Zn(2)-C6 fungal-type DNA-binding domain"/>
    <property type="match status" value="1"/>
</dbReference>
<organism evidence="8 9">
    <name type="scientific">Penicillium cosmopolitanum</name>
    <dbReference type="NCBI Taxonomy" id="1131564"/>
    <lineage>
        <taxon>Eukaryota</taxon>
        <taxon>Fungi</taxon>
        <taxon>Dikarya</taxon>
        <taxon>Ascomycota</taxon>
        <taxon>Pezizomycotina</taxon>
        <taxon>Eurotiomycetes</taxon>
        <taxon>Eurotiomycetidae</taxon>
        <taxon>Eurotiales</taxon>
        <taxon>Aspergillaceae</taxon>
        <taxon>Penicillium</taxon>
    </lineage>
</organism>
<dbReference type="Proteomes" id="UP001147747">
    <property type="component" value="Unassembled WGS sequence"/>
</dbReference>
<reference evidence="8" key="1">
    <citation type="submission" date="2022-12" db="EMBL/GenBank/DDBJ databases">
        <authorList>
            <person name="Petersen C."/>
        </authorList>
    </citation>
    <scope>NUCLEOTIDE SEQUENCE</scope>
    <source>
        <strain evidence="8">IBT 29677</strain>
    </source>
</reference>
<accession>A0A9W9VR13</accession>
<dbReference type="PROSITE" id="PS00463">
    <property type="entry name" value="ZN2_CY6_FUNGAL_1"/>
    <property type="match status" value="1"/>
</dbReference>
<name>A0A9W9VR13_9EURO</name>
<evidence type="ECO:0000313" key="8">
    <source>
        <dbReference type="EMBL" id="KAJ5387584.1"/>
    </source>
</evidence>
<dbReference type="GeneID" id="81373742"/>
<dbReference type="GO" id="GO:0000981">
    <property type="term" value="F:DNA-binding transcription factor activity, RNA polymerase II-specific"/>
    <property type="evidence" value="ECO:0007669"/>
    <property type="project" value="InterPro"/>
</dbReference>
<dbReference type="GO" id="GO:0003677">
    <property type="term" value="F:DNA binding"/>
    <property type="evidence" value="ECO:0007669"/>
    <property type="project" value="UniProtKB-KW"/>
</dbReference>
<dbReference type="GO" id="GO:0006351">
    <property type="term" value="P:DNA-templated transcription"/>
    <property type="evidence" value="ECO:0007669"/>
    <property type="project" value="InterPro"/>
</dbReference>
<evidence type="ECO:0000256" key="2">
    <source>
        <dbReference type="ARBA" id="ARBA00023015"/>
    </source>
</evidence>
<keyword evidence="5" id="KW-0539">Nucleus</keyword>
<dbReference type="CDD" id="cd00067">
    <property type="entry name" value="GAL4"/>
    <property type="match status" value="1"/>
</dbReference>
<comment type="caution">
    <text evidence="8">The sequence shown here is derived from an EMBL/GenBank/DDBJ whole genome shotgun (WGS) entry which is preliminary data.</text>
</comment>
<gene>
    <name evidence="8" type="ORF">N7509_010125</name>
</gene>
<keyword evidence="1" id="KW-0479">Metal-binding</keyword>
<dbReference type="PANTHER" id="PTHR47431:SF4">
    <property type="entry name" value="ZN(II)2CYS6 TRANSCRIPTION FACTOR (EUROFUNG)"/>
    <property type="match status" value="1"/>
</dbReference>
<dbReference type="EMBL" id="JAPZBU010000009">
    <property type="protein sequence ID" value="KAJ5387584.1"/>
    <property type="molecule type" value="Genomic_DNA"/>
</dbReference>
<dbReference type="OrthoDB" id="2399539at2759"/>
<keyword evidence="9" id="KW-1185">Reference proteome</keyword>
<evidence type="ECO:0000259" key="7">
    <source>
        <dbReference type="PROSITE" id="PS50048"/>
    </source>
</evidence>
<dbReference type="RefSeq" id="XP_056485382.1">
    <property type="nucleotide sequence ID" value="XM_056634762.1"/>
</dbReference>
<dbReference type="SMART" id="SM00066">
    <property type="entry name" value="GAL4"/>
    <property type="match status" value="1"/>
</dbReference>
<evidence type="ECO:0000256" key="6">
    <source>
        <dbReference type="SAM" id="MobiDB-lite"/>
    </source>
</evidence>